<sequence length="52" mass="5332">MQLQAMAFCVGCGTVVEKNAIVSELVFGESSGDAVIVKGSFVGHGASTREDV</sequence>
<name>R7SFQ0_FOMME</name>
<dbReference type="KEGG" id="fme:FOMMEDRAFT_24368"/>
<dbReference type="OrthoDB" id="511529at2759"/>
<evidence type="ECO:0000313" key="1">
    <source>
        <dbReference type="EMBL" id="EJC97556.1"/>
    </source>
</evidence>
<protein>
    <submittedName>
        <fullName evidence="1">Uncharacterized protein</fullName>
    </submittedName>
</protein>
<dbReference type="RefSeq" id="XP_007272183.1">
    <property type="nucleotide sequence ID" value="XM_007272121.1"/>
</dbReference>
<organism evidence="1 2">
    <name type="scientific">Fomitiporia mediterranea (strain MF3/22)</name>
    <name type="common">Grapevine white-rot fungus</name>
    <dbReference type="NCBI Taxonomy" id="694068"/>
    <lineage>
        <taxon>Eukaryota</taxon>
        <taxon>Fungi</taxon>
        <taxon>Dikarya</taxon>
        <taxon>Basidiomycota</taxon>
        <taxon>Agaricomycotina</taxon>
        <taxon>Agaricomycetes</taxon>
        <taxon>Hymenochaetales</taxon>
        <taxon>Hymenochaetaceae</taxon>
        <taxon>Fomitiporia</taxon>
    </lineage>
</organism>
<gene>
    <name evidence="1" type="ORF">FOMMEDRAFT_24368</name>
</gene>
<proteinExistence type="predicted"/>
<reference evidence="2" key="1">
    <citation type="journal article" date="2012" name="Science">
        <title>The Paleozoic origin of enzymatic lignin decomposition reconstructed from 31 fungal genomes.</title>
        <authorList>
            <person name="Floudas D."/>
            <person name="Binder M."/>
            <person name="Riley R."/>
            <person name="Barry K."/>
            <person name="Blanchette R.A."/>
            <person name="Henrissat B."/>
            <person name="Martinez A.T."/>
            <person name="Otillar R."/>
            <person name="Spatafora J.W."/>
            <person name="Yadav J.S."/>
            <person name="Aerts A."/>
            <person name="Benoit I."/>
            <person name="Boyd A."/>
            <person name="Carlson A."/>
            <person name="Copeland A."/>
            <person name="Coutinho P.M."/>
            <person name="de Vries R.P."/>
            <person name="Ferreira P."/>
            <person name="Findley K."/>
            <person name="Foster B."/>
            <person name="Gaskell J."/>
            <person name="Glotzer D."/>
            <person name="Gorecki P."/>
            <person name="Heitman J."/>
            <person name="Hesse C."/>
            <person name="Hori C."/>
            <person name="Igarashi K."/>
            <person name="Jurgens J.A."/>
            <person name="Kallen N."/>
            <person name="Kersten P."/>
            <person name="Kohler A."/>
            <person name="Kuees U."/>
            <person name="Kumar T.K.A."/>
            <person name="Kuo A."/>
            <person name="LaButti K."/>
            <person name="Larrondo L.F."/>
            <person name="Lindquist E."/>
            <person name="Ling A."/>
            <person name="Lombard V."/>
            <person name="Lucas S."/>
            <person name="Lundell T."/>
            <person name="Martin R."/>
            <person name="McLaughlin D.J."/>
            <person name="Morgenstern I."/>
            <person name="Morin E."/>
            <person name="Murat C."/>
            <person name="Nagy L.G."/>
            <person name="Nolan M."/>
            <person name="Ohm R.A."/>
            <person name="Patyshakuliyeva A."/>
            <person name="Rokas A."/>
            <person name="Ruiz-Duenas F.J."/>
            <person name="Sabat G."/>
            <person name="Salamov A."/>
            <person name="Samejima M."/>
            <person name="Schmutz J."/>
            <person name="Slot J.C."/>
            <person name="St John F."/>
            <person name="Stenlid J."/>
            <person name="Sun H."/>
            <person name="Sun S."/>
            <person name="Syed K."/>
            <person name="Tsang A."/>
            <person name="Wiebenga A."/>
            <person name="Young D."/>
            <person name="Pisabarro A."/>
            <person name="Eastwood D.C."/>
            <person name="Martin F."/>
            <person name="Cullen D."/>
            <person name="Grigoriev I.V."/>
            <person name="Hibbett D.S."/>
        </authorList>
    </citation>
    <scope>NUCLEOTIDE SEQUENCE [LARGE SCALE GENOMIC DNA]</scope>
    <source>
        <strain evidence="2">MF3/22</strain>
    </source>
</reference>
<dbReference type="AlphaFoldDB" id="R7SFQ0"/>
<feature type="non-terminal residue" evidence="1">
    <location>
        <position position="52"/>
    </location>
</feature>
<dbReference type="Proteomes" id="UP000053630">
    <property type="component" value="Unassembled WGS sequence"/>
</dbReference>
<dbReference type="GeneID" id="18678458"/>
<dbReference type="EMBL" id="JH718089">
    <property type="protein sequence ID" value="EJC97556.1"/>
    <property type="molecule type" value="Genomic_DNA"/>
</dbReference>
<accession>R7SFQ0</accession>
<evidence type="ECO:0000313" key="2">
    <source>
        <dbReference type="Proteomes" id="UP000053630"/>
    </source>
</evidence>
<keyword evidence="2" id="KW-1185">Reference proteome</keyword>